<evidence type="ECO:0000313" key="4">
    <source>
        <dbReference type="Proteomes" id="UP000695022"/>
    </source>
</evidence>
<name>A0ABM1F7Z6_PRICU</name>
<accession>A0ABM1F7Z6</accession>
<dbReference type="Gene3D" id="3.40.50.1220">
    <property type="entry name" value="TPP-binding domain"/>
    <property type="match status" value="1"/>
</dbReference>
<protein>
    <submittedName>
        <fullName evidence="5">Acetolactate synthase large subunit-like</fullName>
    </submittedName>
</protein>
<gene>
    <name evidence="5" type="primary">LOC106820572</name>
</gene>
<dbReference type="InterPro" id="IPR012000">
    <property type="entry name" value="Thiamin_PyroP_enz_cen_dom"/>
</dbReference>
<evidence type="ECO:0000313" key="5">
    <source>
        <dbReference type="RefSeq" id="XP_014680567.1"/>
    </source>
</evidence>
<evidence type="ECO:0000256" key="1">
    <source>
        <dbReference type="ARBA" id="ARBA00007812"/>
    </source>
</evidence>
<dbReference type="PANTHER" id="PTHR18968">
    <property type="entry name" value="THIAMINE PYROPHOSPHATE ENZYMES"/>
    <property type="match status" value="1"/>
</dbReference>
<sequence length="107" mass="11798">MRSYNPNVKGHPRQIKRAVNLLLGAKRPMIYSGGGVIMSNASEELRQFVRKLGYPITQTLMGLGAFPGTDPQFIGMLGMHGTYEANMAMHDCDVLIAIGARFDDRIT</sequence>
<dbReference type="Proteomes" id="UP000695022">
    <property type="component" value="Unplaced"/>
</dbReference>
<dbReference type="InterPro" id="IPR029035">
    <property type="entry name" value="DHS-like_NAD/FAD-binding_dom"/>
</dbReference>
<dbReference type="GeneID" id="106820572"/>
<dbReference type="InterPro" id="IPR045229">
    <property type="entry name" value="TPP_enz"/>
</dbReference>
<evidence type="ECO:0000256" key="2">
    <source>
        <dbReference type="ARBA" id="ARBA00023052"/>
    </source>
</evidence>
<reference evidence="5" key="1">
    <citation type="submission" date="2025-08" db="UniProtKB">
        <authorList>
            <consortium name="RefSeq"/>
        </authorList>
    </citation>
    <scope>IDENTIFICATION</scope>
</reference>
<dbReference type="RefSeq" id="XP_014680567.1">
    <property type="nucleotide sequence ID" value="XM_014825081.1"/>
</dbReference>
<feature type="non-terminal residue" evidence="5">
    <location>
        <position position="107"/>
    </location>
</feature>
<keyword evidence="4" id="KW-1185">Reference proteome</keyword>
<comment type="similarity">
    <text evidence="1">Belongs to the TPP enzyme family.</text>
</comment>
<dbReference type="SUPFAM" id="SSF52467">
    <property type="entry name" value="DHS-like NAD/FAD-binding domain"/>
    <property type="match status" value="1"/>
</dbReference>
<organism evidence="4 5">
    <name type="scientific">Priapulus caudatus</name>
    <name type="common">Priapulid worm</name>
    <dbReference type="NCBI Taxonomy" id="37621"/>
    <lineage>
        <taxon>Eukaryota</taxon>
        <taxon>Metazoa</taxon>
        <taxon>Ecdysozoa</taxon>
        <taxon>Scalidophora</taxon>
        <taxon>Priapulida</taxon>
        <taxon>Priapulimorpha</taxon>
        <taxon>Priapulimorphida</taxon>
        <taxon>Priapulidae</taxon>
        <taxon>Priapulus</taxon>
    </lineage>
</organism>
<dbReference type="PANTHER" id="PTHR18968:SF13">
    <property type="entry name" value="ACETOLACTATE SYNTHASE CATALYTIC SUBUNIT, MITOCHONDRIAL"/>
    <property type="match status" value="1"/>
</dbReference>
<proteinExistence type="inferred from homology"/>
<dbReference type="Pfam" id="PF00205">
    <property type="entry name" value="TPP_enzyme_M"/>
    <property type="match status" value="1"/>
</dbReference>
<evidence type="ECO:0000259" key="3">
    <source>
        <dbReference type="Pfam" id="PF00205"/>
    </source>
</evidence>
<keyword evidence="2" id="KW-0786">Thiamine pyrophosphate</keyword>
<feature type="domain" description="Thiamine pyrophosphate enzyme central" evidence="3">
    <location>
        <begin position="15"/>
        <end position="105"/>
    </location>
</feature>